<feature type="domain" description="AB hydrolase-1" evidence="1">
    <location>
        <begin position="29"/>
        <end position="235"/>
    </location>
</feature>
<keyword evidence="3" id="KW-1185">Reference proteome</keyword>
<evidence type="ECO:0000313" key="3">
    <source>
        <dbReference type="Proteomes" id="UP000326287"/>
    </source>
</evidence>
<dbReference type="KEGG" id="halc:EY643_07695"/>
<dbReference type="PANTHER" id="PTHR43798">
    <property type="entry name" value="MONOACYLGLYCEROL LIPASE"/>
    <property type="match status" value="1"/>
</dbReference>
<proteinExistence type="predicted"/>
<evidence type="ECO:0000313" key="2">
    <source>
        <dbReference type="EMBL" id="QFU75543.1"/>
    </source>
</evidence>
<evidence type="ECO:0000259" key="1">
    <source>
        <dbReference type="Pfam" id="PF12697"/>
    </source>
</evidence>
<dbReference type="Proteomes" id="UP000326287">
    <property type="component" value="Chromosome"/>
</dbReference>
<protein>
    <submittedName>
        <fullName evidence="2">Alpha/beta hydrolase</fullName>
    </submittedName>
</protein>
<reference evidence="2 3" key="1">
    <citation type="submission" date="2019-02" db="EMBL/GenBank/DDBJ databases">
        <authorList>
            <person name="Li S.-H."/>
        </authorList>
    </citation>
    <scope>NUCLEOTIDE SEQUENCE [LARGE SCALE GENOMIC DNA]</scope>
    <source>
        <strain evidence="2 3">IMCC14385</strain>
    </source>
</reference>
<dbReference type="PANTHER" id="PTHR43798:SF33">
    <property type="entry name" value="HYDROLASE, PUTATIVE (AFU_ORTHOLOGUE AFUA_2G14860)-RELATED"/>
    <property type="match status" value="1"/>
</dbReference>
<dbReference type="GO" id="GO:0016787">
    <property type="term" value="F:hydrolase activity"/>
    <property type="evidence" value="ECO:0007669"/>
    <property type="project" value="UniProtKB-KW"/>
</dbReference>
<dbReference type="Gene3D" id="3.40.50.1820">
    <property type="entry name" value="alpha/beta hydrolase"/>
    <property type="match status" value="1"/>
</dbReference>
<dbReference type="InterPro" id="IPR029058">
    <property type="entry name" value="AB_hydrolase_fold"/>
</dbReference>
<accession>A0A5P9NI92</accession>
<organism evidence="2 3">
    <name type="scientific">Halioglobus maricola</name>
    <dbReference type="NCBI Taxonomy" id="2601894"/>
    <lineage>
        <taxon>Bacteria</taxon>
        <taxon>Pseudomonadati</taxon>
        <taxon>Pseudomonadota</taxon>
        <taxon>Gammaproteobacteria</taxon>
        <taxon>Cellvibrionales</taxon>
        <taxon>Halieaceae</taxon>
        <taxon>Halioglobus</taxon>
    </lineage>
</organism>
<name>A0A5P9NI92_9GAMM</name>
<dbReference type="EMBL" id="CP036422">
    <property type="protein sequence ID" value="QFU75543.1"/>
    <property type="molecule type" value="Genomic_DNA"/>
</dbReference>
<dbReference type="RefSeq" id="WP_152661650.1">
    <property type="nucleotide sequence ID" value="NZ_CP036422.1"/>
</dbReference>
<gene>
    <name evidence="2" type="ORF">EY643_07695</name>
</gene>
<dbReference type="InterPro" id="IPR050266">
    <property type="entry name" value="AB_hydrolase_sf"/>
</dbReference>
<dbReference type="AlphaFoldDB" id="A0A5P9NI92"/>
<dbReference type="GO" id="GO:0016020">
    <property type="term" value="C:membrane"/>
    <property type="evidence" value="ECO:0007669"/>
    <property type="project" value="TreeGrafter"/>
</dbReference>
<dbReference type="Pfam" id="PF12697">
    <property type="entry name" value="Abhydrolase_6"/>
    <property type="match status" value="1"/>
</dbReference>
<keyword evidence="2" id="KW-0378">Hydrolase</keyword>
<dbReference type="InterPro" id="IPR000073">
    <property type="entry name" value="AB_hydrolase_1"/>
</dbReference>
<sequence length="272" mass="29098">MIRAAYAEIPTGQVHYREWIPEKEARRPLLCLHPAPFSSAFFTTAMPALGEARRIIAPDYPGYGSSSPCGEAPSIEDYAASILQFLVCLELDGPVDVLGFHTGCLVGAEMQLQSVDAIGALVLVDVPYFLGEVQERMSAQAGAPLKLTTELESIASLWQSGIAVKAPLMGMDRAVELLAEQLRAHPNAHLAFKAAFTYPCEERFARLPGPAAIIATKSMLSDVTAEAARAAAASALFIKADDITRGVFEEGAPQIAARIDAALTQLEDQKGE</sequence>
<dbReference type="SUPFAM" id="SSF53474">
    <property type="entry name" value="alpha/beta-Hydrolases"/>
    <property type="match status" value="1"/>
</dbReference>
<dbReference type="OrthoDB" id="2086224at2"/>